<dbReference type="STRING" id="1192034.CAP_0775"/>
<gene>
    <name evidence="1" type="ORF">CAP_0775</name>
</gene>
<dbReference type="AlphaFoldDB" id="A0A017TFA3"/>
<organism evidence="1 2">
    <name type="scientific">Chondromyces apiculatus DSM 436</name>
    <dbReference type="NCBI Taxonomy" id="1192034"/>
    <lineage>
        <taxon>Bacteria</taxon>
        <taxon>Pseudomonadati</taxon>
        <taxon>Myxococcota</taxon>
        <taxon>Polyangia</taxon>
        <taxon>Polyangiales</taxon>
        <taxon>Polyangiaceae</taxon>
        <taxon>Chondromyces</taxon>
    </lineage>
</organism>
<evidence type="ECO:0000313" key="1">
    <source>
        <dbReference type="EMBL" id="EYF07296.1"/>
    </source>
</evidence>
<evidence type="ECO:0008006" key="3">
    <source>
        <dbReference type="Google" id="ProtNLM"/>
    </source>
</evidence>
<sequence length="516" mass="53930">MGELHEEESMRLPERPVHSMSRRFTAGPRSTFPSRRALTAFVVGSTLALGGCGLVLDWSGYEDGGSGEGGSGGSGGSSGVVTAASGGGNCEVACPEGEVCEAVEDGSFGCFEPVMATVVVTTYPGVANGAKLPVSGARVLFVAEGNHRALTLKASEEPGGLYRAQIPAERNATTGRPLKGFVHVVVEASEFLPYPSWIQPPSRANLLTTTQQGEIQFPEVTLQRPTEVRQGGMVSGNVAKSGAAGAIVVALLADGGASAGKPAVGMSIADAEGNYVLRDLPAENLLLKAYATGLTVDDLTVTAPPGDGIVLNFTESDAPTFRVNSFLVGAPNVAQVVALVPTSILQPAALVGPVPPGMQLIVTGDESFRFERVPQGEYAIVTYPFDDDDSAPVPGNGVPTVAVKDKNVNLAEGVGLASDWDLLFPTTSVDTLSKGSPMFPLYFEASAASCDAYLFGANGELLEKKAFSETDITSPMWTAEKLNVGQSYSYVIHQRNTDGHLFTMSELYKGQFRVVE</sequence>
<evidence type="ECO:0000313" key="2">
    <source>
        <dbReference type="Proteomes" id="UP000019678"/>
    </source>
</evidence>
<dbReference type="Proteomes" id="UP000019678">
    <property type="component" value="Unassembled WGS sequence"/>
</dbReference>
<protein>
    <recommendedName>
        <fullName evidence="3">Carboxypeptidase regulatory-like domain-containing protein</fullName>
    </recommendedName>
</protein>
<proteinExistence type="predicted"/>
<dbReference type="EMBL" id="ASRX01000011">
    <property type="protein sequence ID" value="EYF07296.1"/>
    <property type="molecule type" value="Genomic_DNA"/>
</dbReference>
<comment type="caution">
    <text evidence="1">The sequence shown here is derived from an EMBL/GenBank/DDBJ whole genome shotgun (WGS) entry which is preliminary data.</text>
</comment>
<reference evidence="1 2" key="1">
    <citation type="submission" date="2013-05" db="EMBL/GenBank/DDBJ databases">
        <title>Genome assembly of Chondromyces apiculatus DSM 436.</title>
        <authorList>
            <person name="Sharma G."/>
            <person name="Khatri I."/>
            <person name="Kaur C."/>
            <person name="Mayilraj S."/>
            <person name="Subramanian S."/>
        </authorList>
    </citation>
    <scope>NUCLEOTIDE SEQUENCE [LARGE SCALE GENOMIC DNA]</scope>
    <source>
        <strain evidence="1 2">DSM 436</strain>
    </source>
</reference>
<name>A0A017TFA3_9BACT</name>
<accession>A0A017TFA3</accession>
<keyword evidence="2" id="KW-1185">Reference proteome</keyword>